<evidence type="ECO:0000313" key="7">
    <source>
        <dbReference type="EMBL" id="OMJ84892.1"/>
    </source>
</evidence>
<keyword evidence="4" id="KW-0904">Protein phosphatase</keyword>
<dbReference type="EC" id="3.1.3.48" evidence="2"/>
<evidence type="ECO:0000256" key="2">
    <source>
        <dbReference type="ARBA" id="ARBA00013064"/>
    </source>
</evidence>
<comment type="caution">
    <text evidence="7">The sequence shown here is derived from an EMBL/GenBank/DDBJ whole genome shotgun (WGS) entry which is preliminary data.</text>
</comment>
<accession>A0A1R2C798</accession>
<dbReference type="Pfam" id="PF00782">
    <property type="entry name" value="DSPc"/>
    <property type="match status" value="1"/>
</dbReference>
<dbReference type="InterPro" id="IPR020422">
    <property type="entry name" value="TYR_PHOSPHATASE_DUAL_dom"/>
</dbReference>
<protein>
    <recommendedName>
        <fullName evidence="2">protein-tyrosine-phosphatase</fullName>
        <ecNumber evidence="2">3.1.3.48</ecNumber>
    </recommendedName>
</protein>
<dbReference type="InterPro" id="IPR000387">
    <property type="entry name" value="Tyr_Pase_dom"/>
</dbReference>
<dbReference type="CDD" id="cd14498">
    <property type="entry name" value="DSP"/>
    <property type="match status" value="1"/>
</dbReference>
<evidence type="ECO:0000313" key="8">
    <source>
        <dbReference type="Proteomes" id="UP000187209"/>
    </source>
</evidence>
<dbReference type="InterPro" id="IPR000340">
    <property type="entry name" value="Dual-sp_phosphatase_cat-dom"/>
</dbReference>
<dbReference type="InterPro" id="IPR029021">
    <property type="entry name" value="Prot-tyrosine_phosphatase-like"/>
</dbReference>
<sequence length="238" mass="27318">MSRAPPPPPPPPPRTISAYTGLQTKSCTSLEAELEARVHRSEDIYLDCATSLFGFEMPEKPIDFYICKLCSNRVTNQNAHLNTHICEIFPWLYIGSMNNAFDLIEIKHVEPTVIINCTSECTNNFQNTFKYYNFPIADSANNIYLIKEAGFLIENLHLDGEKVLIHCIQGACRAPCVVMFYLMRFHGMSLREAYGFVKDRRTIVRIRRNLLNELIEIEKEIFGMASLAVEEIWQSEDD</sequence>
<dbReference type="Proteomes" id="UP000187209">
    <property type="component" value="Unassembled WGS sequence"/>
</dbReference>
<dbReference type="OrthoDB" id="10252009at2759"/>
<evidence type="ECO:0000256" key="3">
    <source>
        <dbReference type="ARBA" id="ARBA00022801"/>
    </source>
</evidence>
<dbReference type="SMART" id="SM00195">
    <property type="entry name" value="DSPc"/>
    <property type="match status" value="1"/>
</dbReference>
<keyword evidence="3" id="KW-0378">Hydrolase</keyword>
<name>A0A1R2C798_9CILI</name>
<dbReference type="PANTHER" id="PTHR10159">
    <property type="entry name" value="DUAL SPECIFICITY PROTEIN PHOSPHATASE"/>
    <property type="match status" value="1"/>
</dbReference>
<evidence type="ECO:0000256" key="4">
    <source>
        <dbReference type="ARBA" id="ARBA00022912"/>
    </source>
</evidence>
<dbReference type="GO" id="GO:0005737">
    <property type="term" value="C:cytoplasm"/>
    <property type="evidence" value="ECO:0007669"/>
    <property type="project" value="TreeGrafter"/>
</dbReference>
<dbReference type="PROSITE" id="PS50054">
    <property type="entry name" value="TYR_PHOSPHATASE_DUAL"/>
    <property type="match status" value="1"/>
</dbReference>
<gene>
    <name evidence="7" type="ORF">SteCoe_13874</name>
</gene>
<keyword evidence="8" id="KW-1185">Reference proteome</keyword>
<dbReference type="Gene3D" id="3.90.190.10">
    <property type="entry name" value="Protein tyrosine phosphatase superfamily"/>
    <property type="match status" value="1"/>
</dbReference>
<feature type="domain" description="Tyrosine-protein phosphatase" evidence="5">
    <location>
        <begin position="84"/>
        <end position="223"/>
    </location>
</feature>
<dbReference type="AlphaFoldDB" id="A0A1R2C798"/>
<comment type="similarity">
    <text evidence="1">Belongs to the protein-tyrosine phosphatase family. Non-receptor class dual specificity subfamily.</text>
</comment>
<feature type="domain" description="Tyrosine specific protein phosphatases" evidence="6">
    <location>
        <begin position="143"/>
        <end position="201"/>
    </location>
</feature>
<evidence type="ECO:0000259" key="6">
    <source>
        <dbReference type="PROSITE" id="PS50056"/>
    </source>
</evidence>
<evidence type="ECO:0000259" key="5">
    <source>
        <dbReference type="PROSITE" id="PS50054"/>
    </source>
</evidence>
<dbReference type="SUPFAM" id="SSF52799">
    <property type="entry name" value="(Phosphotyrosine protein) phosphatases II"/>
    <property type="match status" value="1"/>
</dbReference>
<dbReference type="GO" id="GO:0043409">
    <property type="term" value="P:negative regulation of MAPK cascade"/>
    <property type="evidence" value="ECO:0007669"/>
    <property type="project" value="TreeGrafter"/>
</dbReference>
<dbReference type="PANTHER" id="PTHR10159:SF519">
    <property type="entry name" value="DUAL SPECIFICITY PROTEIN PHOSPHATASE MPK3"/>
    <property type="match status" value="1"/>
</dbReference>
<dbReference type="EMBL" id="MPUH01000254">
    <property type="protein sequence ID" value="OMJ84892.1"/>
    <property type="molecule type" value="Genomic_DNA"/>
</dbReference>
<dbReference type="PROSITE" id="PS50056">
    <property type="entry name" value="TYR_PHOSPHATASE_2"/>
    <property type="match status" value="1"/>
</dbReference>
<reference evidence="7 8" key="1">
    <citation type="submission" date="2016-11" db="EMBL/GenBank/DDBJ databases">
        <title>The macronuclear genome of Stentor coeruleus: a giant cell with tiny introns.</title>
        <authorList>
            <person name="Slabodnick M."/>
            <person name="Ruby J.G."/>
            <person name="Reiff S.B."/>
            <person name="Swart E.C."/>
            <person name="Gosai S."/>
            <person name="Prabakaran S."/>
            <person name="Witkowska E."/>
            <person name="Larue G.E."/>
            <person name="Fisher S."/>
            <person name="Freeman R.M."/>
            <person name="Gunawardena J."/>
            <person name="Chu W."/>
            <person name="Stover N.A."/>
            <person name="Gregory B.D."/>
            <person name="Nowacki M."/>
            <person name="Derisi J."/>
            <person name="Roy S.W."/>
            <person name="Marshall W.F."/>
            <person name="Sood P."/>
        </authorList>
    </citation>
    <scope>NUCLEOTIDE SEQUENCE [LARGE SCALE GENOMIC DNA]</scope>
    <source>
        <strain evidence="7">WM001</strain>
    </source>
</reference>
<organism evidence="7 8">
    <name type="scientific">Stentor coeruleus</name>
    <dbReference type="NCBI Taxonomy" id="5963"/>
    <lineage>
        <taxon>Eukaryota</taxon>
        <taxon>Sar</taxon>
        <taxon>Alveolata</taxon>
        <taxon>Ciliophora</taxon>
        <taxon>Postciliodesmatophora</taxon>
        <taxon>Heterotrichea</taxon>
        <taxon>Heterotrichida</taxon>
        <taxon>Stentoridae</taxon>
        <taxon>Stentor</taxon>
    </lineage>
</organism>
<evidence type="ECO:0000256" key="1">
    <source>
        <dbReference type="ARBA" id="ARBA00008601"/>
    </source>
</evidence>
<proteinExistence type="inferred from homology"/>
<dbReference type="GO" id="GO:0004725">
    <property type="term" value="F:protein tyrosine phosphatase activity"/>
    <property type="evidence" value="ECO:0007669"/>
    <property type="project" value="UniProtKB-EC"/>
</dbReference>